<sequence length="103" mass="12062">MKKKIIGMLVVATLVIISFLIDILPFIKAHPISPFDKIARYYHNTVWLVEVKTMIKKFGYTPGITQKKRMKEVLKRLKQKGKEIQPILIQIRLGTGDYIVRYF</sequence>
<dbReference type="EMBL" id="BARU01005069">
    <property type="protein sequence ID" value="GAH26244.1"/>
    <property type="molecule type" value="Genomic_DNA"/>
</dbReference>
<accession>X1FA14</accession>
<feature type="transmembrane region" description="Helical" evidence="1">
    <location>
        <begin position="6"/>
        <end position="27"/>
    </location>
</feature>
<dbReference type="AlphaFoldDB" id="X1FA14"/>
<reference evidence="2" key="1">
    <citation type="journal article" date="2014" name="Front. Microbiol.">
        <title>High frequency of phylogenetically diverse reductive dehalogenase-homologous genes in deep subseafloor sedimentary metagenomes.</title>
        <authorList>
            <person name="Kawai M."/>
            <person name="Futagami T."/>
            <person name="Toyoda A."/>
            <person name="Takaki Y."/>
            <person name="Nishi S."/>
            <person name="Hori S."/>
            <person name="Arai W."/>
            <person name="Tsubouchi T."/>
            <person name="Morono Y."/>
            <person name="Uchiyama I."/>
            <person name="Ito T."/>
            <person name="Fujiyama A."/>
            <person name="Inagaki F."/>
            <person name="Takami H."/>
        </authorList>
    </citation>
    <scope>NUCLEOTIDE SEQUENCE</scope>
    <source>
        <strain evidence="2">Expedition CK06-06</strain>
    </source>
</reference>
<keyword evidence="1" id="KW-0812">Transmembrane</keyword>
<comment type="caution">
    <text evidence="2">The sequence shown here is derived from an EMBL/GenBank/DDBJ whole genome shotgun (WGS) entry which is preliminary data.</text>
</comment>
<evidence type="ECO:0000256" key="1">
    <source>
        <dbReference type="SAM" id="Phobius"/>
    </source>
</evidence>
<gene>
    <name evidence="2" type="ORF">S03H2_09738</name>
</gene>
<keyword evidence="1" id="KW-0472">Membrane</keyword>
<evidence type="ECO:0000313" key="2">
    <source>
        <dbReference type="EMBL" id="GAH26244.1"/>
    </source>
</evidence>
<feature type="non-terminal residue" evidence="2">
    <location>
        <position position="103"/>
    </location>
</feature>
<keyword evidence="1" id="KW-1133">Transmembrane helix</keyword>
<name>X1FA14_9ZZZZ</name>
<protein>
    <submittedName>
        <fullName evidence="2">Uncharacterized protein</fullName>
    </submittedName>
</protein>
<proteinExistence type="predicted"/>
<organism evidence="2">
    <name type="scientific">marine sediment metagenome</name>
    <dbReference type="NCBI Taxonomy" id="412755"/>
    <lineage>
        <taxon>unclassified sequences</taxon>
        <taxon>metagenomes</taxon>
        <taxon>ecological metagenomes</taxon>
    </lineage>
</organism>